<organism evidence="7 8">
    <name type="scientific">Pachysolen tannophilus NRRL Y-2460</name>
    <dbReference type="NCBI Taxonomy" id="669874"/>
    <lineage>
        <taxon>Eukaryota</taxon>
        <taxon>Fungi</taxon>
        <taxon>Dikarya</taxon>
        <taxon>Ascomycota</taxon>
        <taxon>Saccharomycotina</taxon>
        <taxon>Pichiomycetes</taxon>
        <taxon>Pachysolenaceae</taxon>
        <taxon>Pachysolen</taxon>
    </lineage>
</organism>
<dbReference type="GO" id="GO:0005739">
    <property type="term" value="C:mitochondrion"/>
    <property type="evidence" value="ECO:0007669"/>
    <property type="project" value="UniProtKB-SubCell"/>
</dbReference>
<dbReference type="InterPro" id="IPR031455">
    <property type="entry name" value="Gep5"/>
</dbReference>
<protein>
    <recommendedName>
        <fullName evidence="3 6">Genetic interactor of prohibitin 5, mitochondrial</fullName>
    </recommendedName>
</protein>
<dbReference type="AlphaFoldDB" id="A0A1E4U0X6"/>
<evidence type="ECO:0000313" key="7">
    <source>
        <dbReference type="EMBL" id="ODV97645.1"/>
    </source>
</evidence>
<proteinExistence type="inferred from homology"/>
<evidence type="ECO:0000313" key="8">
    <source>
        <dbReference type="Proteomes" id="UP000094236"/>
    </source>
</evidence>
<evidence type="ECO:0000256" key="4">
    <source>
        <dbReference type="ARBA" id="ARBA00023128"/>
    </source>
</evidence>
<comment type="similarity">
    <text evidence="2 6">Belongs to the GEP5 family.</text>
</comment>
<dbReference type="Pfam" id="PF17053">
    <property type="entry name" value="GEP5"/>
    <property type="match status" value="1"/>
</dbReference>
<gene>
    <name evidence="7" type="ORF">PACTADRAFT_140452</name>
</gene>
<accession>A0A1E4U0X6</accession>
<keyword evidence="4 6" id="KW-0496">Mitochondrion</keyword>
<name>A0A1E4U0X6_PACTA</name>
<comment type="subcellular location">
    <subcellularLocation>
        <location evidence="1 6">Mitochondrion</location>
    </subcellularLocation>
</comment>
<keyword evidence="8" id="KW-1185">Reference proteome</keyword>
<comment type="function">
    <text evidence="5 6">Essential for respiratory growth and required for maintenance of mtDNA. Required for cell survival in the absence of prohibitins.</text>
</comment>
<evidence type="ECO:0000256" key="2">
    <source>
        <dbReference type="ARBA" id="ARBA00008036"/>
    </source>
</evidence>
<evidence type="ECO:0000256" key="3">
    <source>
        <dbReference type="ARBA" id="ARBA00018341"/>
    </source>
</evidence>
<evidence type="ECO:0000256" key="5">
    <source>
        <dbReference type="ARBA" id="ARBA00025061"/>
    </source>
</evidence>
<evidence type="ECO:0000256" key="1">
    <source>
        <dbReference type="ARBA" id="ARBA00004173"/>
    </source>
</evidence>
<dbReference type="Proteomes" id="UP000094236">
    <property type="component" value="Unassembled WGS sequence"/>
</dbReference>
<dbReference type="EMBL" id="KV454011">
    <property type="protein sequence ID" value="ODV97645.1"/>
    <property type="molecule type" value="Genomic_DNA"/>
</dbReference>
<evidence type="ECO:0000256" key="6">
    <source>
        <dbReference type="RuleBase" id="RU363007"/>
    </source>
</evidence>
<sequence length="354" mass="41849">MKSVAINLSHLQPVTALYRQLTKHINNLPFDVRTINLLQNYKKKTFRSRKNTNEIYHYKLIHYYLNLTSSISEKVNNFQAIEELLDFAYLQGVQLNKRAPNWFKSFLALKKDDYDLIISHGIWPHEHAIYSFIKNKNYNKEVDDNEAIKFLSKYDNYLSNQKNVKNGDIRITDLIPVTIGTPDDIKLNISYGVGDNSKSIDDQKKLQDKIIQMKRLIENLQKFVSTTEKKMSSKKDMVTLKDFKVEYLPNSLGLPLSKKRSKNLILRKIKYFKTALLQDFNPLSFEDFNYLEKMVEDNDNKNFNDKKNKITIMKYKKIVKNYLFKNFCFENLHEDNTQIKISKLPKIRAINYTL</sequence>
<reference evidence="8" key="1">
    <citation type="submission" date="2016-05" db="EMBL/GenBank/DDBJ databases">
        <title>Comparative genomics of biotechnologically important yeasts.</title>
        <authorList>
            <consortium name="DOE Joint Genome Institute"/>
            <person name="Riley R."/>
            <person name="Haridas S."/>
            <person name="Wolfe K.H."/>
            <person name="Lopes M.R."/>
            <person name="Hittinger C.T."/>
            <person name="Goker M."/>
            <person name="Salamov A."/>
            <person name="Wisecaver J."/>
            <person name="Long T.M."/>
            <person name="Aerts A.L."/>
            <person name="Barry K."/>
            <person name="Choi C."/>
            <person name="Clum A."/>
            <person name="Coughlan A.Y."/>
            <person name="Deshpande S."/>
            <person name="Douglass A.P."/>
            <person name="Hanson S.J."/>
            <person name="Klenk H.-P."/>
            <person name="Labutti K."/>
            <person name="Lapidus A."/>
            <person name="Lindquist E."/>
            <person name="Lipzen A."/>
            <person name="Meier-Kolthoff J.P."/>
            <person name="Ohm R.A."/>
            <person name="Otillar R.P."/>
            <person name="Pangilinan J."/>
            <person name="Peng Y."/>
            <person name="Rokas A."/>
            <person name="Rosa C.A."/>
            <person name="Scheuner C."/>
            <person name="Sibirny A.A."/>
            <person name="Slot J.C."/>
            <person name="Stielow J.B."/>
            <person name="Sun H."/>
            <person name="Kurtzman C.P."/>
            <person name="Blackwell M."/>
            <person name="Grigoriev I.V."/>
            <person name="Jeffries T.W."/>
        </authorList>
    </citation>
    <scope>NUCLEOTIDE SEQUENCE [LARGE SCALE GENOMIC DNA]</scope>
    <source>
        <strain evidence="8">NRRL Y-2460</strain>
    </source>
</reference>